<keyword evidence="3" id="KW-1185">Reference proteome</keyword>
<dbReference type="InterPro" id="IPR036390">
    <property type="entry name" value="WH_DNA-bd_sf"/>
</dbReference>
<protein>
    <submittedName>
        <fullName evidence="2">Helix-turn-helix domain-containing protein</fullName>
    </submittedName>
</protein>
<sequence length="70" mass="7722">MRQIPQGQHHQGTGQYKVNIARDELASLAGTATESLIRTLGEFKQEKLVAIKGPVITLPEPGRLEDIAYH</sequence>
<gene>
    <name evidence="2" type="ORF">WJU16_20230</name>
</gene>
<proteinExistence type="predicted"/>
<accession>A0ABZ2YLY1</accession>
<dbReference type="InterPro" id="IPR036388">
    <property type="entry name" value="WH-like_DNA-bd_sf"/>
</dbReference>
<dbReference type="Gene3D" id="1.10.10.10">
    <property type="entry name" value="Winged helix-like DNA-binding domain superfamily/Winged helix DNA-binding domain"/>
    <property type="match status" value="1"/>
</dbReference>
<dbReference type="Proteomes" id="UP001485459">
    <property type="component" value="Chromosome"/>
</dbReference>
<dbReference type="SUPFAM" id="SSF46785">
    <property type="entry name" value="Winged helix' DNA-binding domain"/>
    <property type="match status" value="1"/>
</dbReference>
<reference evidence="3" key="1">
    <citation type="submission" date="2024-03" db="EMBL/GenBank/DDBJ databases">
        <title>Chitinophaga horti sp. nov., isolated from garden soil.</title>
        <authorList>
            <person name="Lee D.S."/>
            <person name="Han D.M."/>
            <person name="Baek J.H."/>
            <person name="Choi D.G."/>
            <person name="Jeon J.H."/>
            <person name="Jeon C.O."/>
        </authorList>
    </citation>
    <scope>NUCLEOTIDE SEQUENCE [LARGE SCALE GENOMIC DNA]</scope>
    <source>
        <strain evidence="3">GPA1</strain>
    </source>
</reference>
<evidence type="ECO:0000313" key="2">
    <source>
        <dbReference type="EMBL" id="WZN40297.1"/>
    </source>
</evidence>
<dbReference type="EMBL" id="CP149822">
    <property type="protein sequence ID" value="WZN40297.1"/>
    <property type="molecule type" value="Genomic_DNA"/>
</dbReference>
<name>A0ABZ2YLY1_9BACT</name>
<dbReference type="Pfam" id="PF13545">
    <property type="entry name" value="HTH_Crp_2"/>
    <property type="match status" value="1"/>
</dbReference>
<dbReference type="PROSITE" id="PS51063">
    <property type="entry name" value="HTH_CRP_2"/>
    <property type="match status" value="1"/>
</dbReference>
<feature type="domain" description="HTH crp-type" evidence="1">
    <location>
        <begin position="1"/>
        <end position="62"/>
    </location>
</feature>
<evidence type="ECO:0000313" key="3">
    <source>
        <dbReference type="Proteomes" id="UP001485459"/>
    </source>
</evidence>
<dbReference type="InterPro" id="IPR012318">
    <property type="entry name" value="HTH_CRP"/>
</dbReference>
<organism evidence="2 3">
    <name type="scientific">Chitinophaga pollutisoli</name>
    <dbReference type="NCBI Taxonomy" id="3133966"/>
    <lineage>
        <taxon>Bacteria</taxon>
        <taxon>Pseudomonadati</taxon>
        <taxon>Bacteroidota</taxon>
        <taxon>Chitinophagia</taxon>
        <taxon>Chitinophagales</taxon>
        <taxon>Chitinophagaceae</taxon>
        <taxon>Chitinophaga</taxon>
    </lineage>
</organism>
<dbReference type="RefSeq" id="WP_341835220.1">
    <property type="nucleotide sequence ID" value="NZ_CP149822.1"/>
</dbReference>
<evidence type="ECO:0000259" key="1">
    <source>
        <dbReference type="PROSITE" id="PS51063"/>
    </source>
</evidence>